<evidence type="ECO:0000256" key="2">
    <source>
        <dbReference type="ARBA" id="ARBA00022448"/>
    </source>
</evidence>
<keyword evidence="2 7" id="KW-0813">Transport</keyword>
<dbReference type="Gene3D" id="1.10.3720.10">
    <property type="entry name" value="MetI-like"/>
    <property type="match status" value="1"/>
</dbReference>
<feature type="transmembrane region" description="Helical" evidence="7">
    <location>
        <begin position="110"/>
        <end position="132"/>
    </location>
</feature>
<dbReference type="AlphaFoldDB" id="A0A174QA49"/>
<evidence type="ECO:0000259" key="8">
    <source>
        <dbReference type="PROSITE" id="PS50928"/>
    </source>
</evidence>
<keyword evidence="12" id="KW-1185">Reference proteome</keyword>
<protein>
    <submittedName>
        <fullName evidence="9">L-arabinose transport system permease protein AraQ</fullName>
    </submittedName>
</protein>
<feature type="domain" description="ABC transmembrane type-1" evidence="8">
    <location>
        <begin position="72"/>
        <end position="263"/>
    </location>
</feature>
<reference evidence="10 12" key="2">
    <citation type="submission" date="2018-06" db="EMBL/GenBank/DDBJ databases">
        <authorList>
            <consortium name="Pathogen Informatics"/>
            <person name="Doyle S."/>
        </authorList>
    </citation>
    <scope>NUCLEOTIDE SEQUENCE [LARGE SCALE GENOMIC DNA]</scope>
    <source>
        <strain evidence="10 12">NCTC11224</strain>
    </source>
</reference>
<dbReference type="EMBL" id="UAVW01000019">
    <property type="protein sequence ID" value="SQB15885.1"/>
    <property type="molecule type" value="Genomic_DNA"/>
</dbReference>
<dbReference type="Proteomes" id="UP000251853">
    <property type="component" value="Unassembled WGS sequence"/>
</dbReference>
<feature type="transmembrane region" description="Helical" evidence="7">
    <location>
        <begin position="76"/>
        <end position="98"/>
    </location>
</feature>
<evidence type="ECO:0000256" key="3">
    <source>
        <dbReference type="ARBA" id="ARBA00022475"/>
    </source>
</evidence>
<reference evidence="9 11" key="1">
    <citation type="submission" date="2015-09" db="EMBL/GenBank/DDBJ databases">
        <authorList>
            <consortium name="Pathogen Informatics"/>
        </authorList>
    </citation>
    <scope>NUCLEOTIDE SEQUENCE [LARGE SCALE GENOMIC DNA]</scope>
    <source>
        <strain evidence="9 11">2789STDY5834865</strain>
    </source>
</reference>
<name>A0A174QA49_9FIRM</name>
<dbReference type="EMBL" id="CZAB01000045">
    <property type="protein sequence ID" value="CUP68656.1"/>
    <property type="molecule type" value="Genomic_DNA"/>
</dbReference>
<dbReference type="RefSeq" id="WP_022202445.1">
    <property type="nucleotide sequence ID" value="NZ_CATYWZ010000130.1"/>
</dbReference>
<evidence type="ECO:0000313" key="12">
    <source>
        <dbReference type="Proteomes" id="UP000251853"/>
    </source>
</evidence>
<organism evidence="9 11">
    <name type="scientific">Enterocloster clostridioformis</name>
    <dbReference type="NCBI Taxonomy" id="1531"/>
    <lineage>
        <taxon>Bacteria</taxon>
        <taxon>Bacillati</taxon>
        <taxon>Bacillota</taxon>
        <taxon>Clostridia</taxon>
        <taxon>Lachnospirales</taxon>
        <taxon>Lachnospiraceae</taxon>
        <taxon>Enterocloster</taxon>
    </lineage>
</organism>
<dbReference type="GO" id="GO:0005886">
    <property type="term" value="C:plasma membrane"/>
    <property type="evidence" value="ECO:0007669"/>
    <property type="project" value="UniProtKB-SubCell"/>
</dbReference>
<evidence type="ECO:0000313" key="9">
    <source>
        <dbReference type="EMBL" id="CUP68656.1"/>
    </source>
</evidence>
<dbReference type="Proteomes" id="UP000095512">
    <property type="component" value="Unassembled WGS sequence"/>
</dbReference>
<proteinExistence type="inferred from homology"/>
<evidence type="ECO:0000256" key="6">
    <source>
        <dbReference type="ARBA" id="ARBA00023136"/>
    </source>
</evidence>
<dbReference type="PROSITE" id="PS50928">
    <property type="entry name" value="ABC_TM1"/>
    <property type="match status" value="1"/>
</dbReference>
<comment type="subcellular location">
    <subcellularLocation>
        <location evidence="1 7">Cell membrane</location>
        <topology evidence="1 7">Multi-pass membrane protein</topology>
    </subcellularLocation>
</comment>
<dbReference type="CDD" id="cd06261">
    <property type="entry name" value="TM_PBP2"/>
    <property type="match status" value="1"/>
</dbReference>
<keyword evidence="6 7" id="KW-0472">Membrane</keyword>
<evidence type="ECO:0000256" key="4">
    <source>
        <dbReference type="ARBA" id="ARBA00022692"/>
    </source>
</evidence>
<dbReference type="GO" id="GO:0055085">
    <property type="term" value="P:transmembrane transport"/>
    <property type="evidence" value="ECO:0007669"/>
    <property type="project" value="InterPro"/>
</dbReference>
<evidence type="ECO:0000313" key="10">
    <source>
        <dbReference type="EMBL" id="SQB15885.1"/>
    </source>
</evidence>
<evidence type="ECO:0000313" key="11">
    <source>
        <dbReference type="Proteomes" id="UP000095512"/>
    </source>
</evidence>
<feature type="transmembrane region" description="Helical" evidence="7">
    <location>
        <begin position="12"/>
        <end position="34"/>
    </location>
</feature>
<gene>
    <name evidence="9" type="primary">araQ1</name>
    <name evidence="9" type="ORF">ERS852480_03851</name>
    <name evidence="10" type="ORF">NCTC11224_04977</name>
</gene>
<keyword evidence="3" id="KW-1003">Cell membrane</keyword>
<keyword evidence="4 7" id="KW-0812">Transmembrane</keyword>
<evidence type="ECO:0000256" key="7">
    <source>
        <dbReference type="RuleBase" id="RU363032"/>
    </source>
</evidence>
<dbReference type="PANTHER" id="PTHR43744">
    <property type="entry name" value="ABC TRANSPORTER PERMEASE PROTEIN MG189-RELATED-RELATED"/>
    <property type="match status" value="1"/>
</dbReference>
<accession>A0A174QA49</accession>
<dbReference type="InterPro" id="IPR000515">
    <property type="entry name" value="MetI-like"/>
</dbReference>
<feature type="transmembrane region" description="Helical" evidence="7">
    <location>
        <begin position="242"/>
        <end position="263"/>
    </location>
</feature>
<sequence length="278" mass="30639">MEGSVKRKVETICMTVLGLAVAGLMVFPIIWLGFSSFKPSTELFAYPLHLFPQAPSGESYVSVVADGFFTYVKNSLFLAVVGTLITVVISAMCGYALAIYRKEIPYVNKVFAVFLLGTLIPGEILTIAQFTVVSEMGLYNSIWGCILPVVTTTTGIFMYRQHYMSIPLELAESARLDGASEFRIFRSIMLPLGSSVTITLTIFSFMWRWNDYILPLMVLSDQENFTIQIAIKSYIGTMGVDWNSILAASILSILPIIVIFIILQRYITGGLAASGVKG</sequence>
<feature type="transmembrane region" description="Helical" evidence="7">
    <location>
        <begin position="188"/>
        <end position="207"/>
    </location>
</feature>
<dbReference type="InterPro" id="IPR035906">
    <property type="entry name" value="MetI-like_sf"/>
</dbReference>
<feature type="transmembrane region" description="Helical" evidence="7">
    <location>
        <begin position="138"/>
        <end position="159"/>
    </location>
</feature>
<dbReference type="PANTHER" id="PTHR43744:SF12">
    <property type="entry name" value="ABC TRANSPORTER PERMEASE PROTEIN MG189-RELATED"/>
    <property type="match status" value="1"/>
</dbReference>
<evidence type="ECO:0000256" key="5">
    <source>
        <dbReference type="ARBA" id="ARBA00022989"/>
    </source>
</evidence>
<comment type="similarity">
    <text evidence="7">Belongs to the binding-protein-dependent transport system permease family.</text>
</comment>
<evidence type="ECO:0000256" key="1">
    <source>
        <dbReference type="ARBA" id="ARBA00004651"/>
    </source>
</evidence>
<dbReference type="SUPFAM" id="SSF161098">
    <property type="entry name" value="MetI-like"/>
    <property type="match status" value="1"/>
</dbReference>
<dbReference type="Pfam" id="PF00528">
    <property type="entry name" value="BPD_transp_1"/>
    <property type="match status" value="1"/>
</dbReference>
<keyword evidence="5 7" id="KW-1133">Transmembrane helix</keyword>